<dbReference type="PANTHER" id="PTHR13789:SF309">
    <property type="entry name" value="PUTATIVE (AFU_ORTHOLOGUE AFUA_6G14510)-RELATED"/>
    <property type="match status" value="1"/>
</dbReference>
<evidence type="ECO:0000256" key="4">
    <source>
        <dbReference type="ARBA" id="ARBA00023002"/>
    </source>
</evidence>
<keyword evidence="2" id="KW-0285">Flavoprotein</keyword>
<feature type="domain" description="FAD-binding" evidence="7">
    <location>
        <begin position="4"/>
        <end position="332"/>
    </location>
</feature>
<dbReference type="PRINTS" id="PR00420">
    <property type="entry name" value="RNGMNOXGNASE"/>
</dbReference>
<gene>
    <name evidence="8" type="ORF">PsYK624_111970</name>
</gene>
<dbReference type="AlphaFoldDB" id="A0A9P3GHI1"/>
<dbReference type="PANTHER" id="PTHR13789">
    <property type="entry name" value="MONOOXYGENASE"/>
    <property type="match status" value="1"/>
</dbReference>
<comment type="similarity">
    <text evidence="1">Belongs to the paxM FAD-dependent monooxygenase family.</text>
</comment>
<dbReference type="SUPFAM" id="SSF51905">
    <property type="entry name" value="FAD/NAD(P)-binding domain"/>
    <property type="match status" value="1"/>
</dbReference>
<dbReference type="Proteomes" id="UP000703269">
    <property type="component" value="Unassembled WGS sequence"/>
</dbReference>
<evidence type="ECO:0000256" key="3">
    <source>
        <dbReference type="ARBA" id="ARBA00022827"/>
    </source>
</evidence>
<keyword evidence="3" id="KW-0274">FAD</keyword>
<keyword evidence="6" id="KW-0732">Signal</keyword>
<evidence type="ECO:0000256" key="2">
    <source>
        <dbReference type="ARBA" id="ARBA00022630"/>
    </source>
</evidence>
<keyword evidence="9" id="KW-1185">Reference proteome</keyword>
<name>A0A9P3GHI1_9APHY</name>
<accession>A0A9P3GHI1</accession>
<keyword evidence="5" id="KW-0503">Monooxygenase</keyword>
<dbReference type="EMBL" id="BPQB01000045">
    <property type="protein sequence ID" value="GJE95018.1"/>
    <property type="molecule type" value="Genomic_DNA"/>
</dbReference>
<dbReference type="InterPro" id="IPR050493">
    <property type="entry name" value="FAD-dep_Monooxygenase_BioMet"/>
</dbReference>
<sequence>MSATKVIIVGAGIAGPLLAVQLKAQGYDPVIYERSDSISTAGLSLCLQANGLNVLAKSPGLVERLDGWPIDNMLFYSDLPADRGVLAQNDVPAQLRARYGPGFLGIRRPAVLRALVAHAAAAGVPVRWGHKLVGLEQRDDAVTVRFANGAEDSASFVVGCDGLHSNTRVCLFGESPADFTGLTQWGGISPIPEQLKDKSIFMNVFGDGIHLIAYQVSDSTISWAITQREAEAKETWRAMDEESAEEFRKTTPLKDTGMGVKELIQTGTNITKYGLYDRPELKTWHKGRVLLIGDAAHPTSPHLGQGANQAFEDVDLLVSLLATHNPGAAAPSTQTLGTVFEALEAVRIPRSSAMVQGARAQGESRVVSGVDACRARNDVFRRDWADPAAMMEKMVKSLMGPAK</sequence>
<dbReference type="InterPro" id="IPR036188">
    <property type="entry name" value="FAD/NAD-bd_sf"/>
</dbReference>
<reference evidence="8 9" key="1">
    <citation type="submission" date="2021-08" db="EMBL/GenBank/DDBJ databases">
        <title>Draft Genome Sequence of Phanerochaete sordida strain YK-624.</title>
        <authorList>
            <person name="Mori T."/>
            <person name="Dohra H."/>
            <person name="Suzuki T."/>
            <person name="Kawagishi H."/>
            <person name="Hirai H."/>
        </authorList>
    </citation>
    <scope>NUCLEOTIDE SEQUENCE [LARGE SCALE GENOMIC DNA]</scope>
    <source>
        <strain evidence="8 9">YK-624</strain>
    </source>
</reference>
<evidence type="ECO:0000256" key="5">
    <source>
        <dbReference type="ARBA" id="ARBA00023033"/>
    </source>
</evidence>
<dbReference type="OrthoDB" id="47494at2759"/>
<feature type="signal peptide" evidence="6">
    <location>
        <begin position="1"/>
        <end position="19"/>
    </location>
</feature>
<dbReference type="InterPro" id="IPR002938">
    <property type="entry name" value="FAD-bd"/>
</dbReference>
<protein>
    <submittedName>
        <fullName evidence="8">FAD/NAD(P)-binding domain-containing protein</fullName>
    </submittedName>
</protein>
<proteinExistence type="inferred from homology"/>
<evidence type="ECO:0000256" key="1">
    <source>
        <dbReference type="ARBA" id="ARBA00007992"/>
    </source>
</evidence>
<dbReference type="Gene3D" id="3.50.50.60">
    <property type="entry name" value="FAD/NAD(P)-binding domain"/>
    <property type="match status" value="1"/>
</dbReference>
<dbReference type="GO" id="GO:0004497">
    <property type="term" value="F:monooxygenase activity"/>
    <property type="evidence" value="ECO:0007669"/>
    <property type="project" value="UniProtKB-KW"/>
</dbReference>
<evidence type="ECO:0000256" key="6">
    <source>
        <dbReference type="SAM" id="SignalP"/>
    </source>
</evidence>
<evidence type="ECO:0000259" key="7">
    <source>
        <dbReference type="Pfam" id="PF01494"/>
    </source>
</evidence>
<feature type="chain" id="PRO_5040266442" evidence="6">
    <location>
        <begin position="20"/>
        <end position="403"/>
    </location>
</feature>
<dbReference type="Pfam" id="PF01494">
    <property type="entry name" value="FAD_binding_3"/>
    <property type="match status" value="1"/>
</dbReference>
<evidence type="ECO:0000313" key="9">
    <source>
        <dbReference type="Proteomes" id="UP000703269"/>
    </source>
</evidence>
<organism evidence="8 9">
    <name type="scientific">Phanerochaete sordida</name>
    <dbReference type="NCBI Taxonomy" id="48140"/>
    <lineage>
        <taxon>Eukaryota</taxon>
        <taxon>Fungi</taxon>
        <taxon>Dikarya</taxon>
        <taxon>Basidiomycota</taxon>
        <taxon>Agaricomycotina</taxon>
        <taxon>Agaricomycetes</taxon>
        <taxon>Polyporales</taxon>
        <taxon>Phanerochaetaceae</taxon>
        <taxon>Phanerochaete</taxon>
    </lineage>
</organism>
<comment type="caution">
    <text evidence="8">The sequence shown here is derived from an EMBL/GenBank/DDBJ whole genome shotgun (WGS) entry which is preliminary data.</text>
</comment>
<dbReference type="GO" id="GO:0071949">
    <property type="term" value="F:FAD binding"/>
    <property type="evidence" value="ECO:0007669"/>
    <property type="project" value="InterPro"/>
</dbReference>
<keyword evidence="4" id="KW-0560">Oxidoreductase</keyword>
<evidence type="ECO:0000313" key="8">
    <source>
        <dbReference type="EMBL" id="GJE95018.1"/>
    </source>
</evidence>